<evidence type="ECO:0008006" key="4">
    <source>
        <dbReference type="Google" id="ProtNLM"/>
    </source>
</evidence>
<dbReference type="EMBL" id="MHMQ01000024">
    <property type="protein sequence ID" value="OGZ30258.1"/>
    <property type="molecule type" value="Genomic_DNA"/>
</dbReference>
<dbReference type="GO" id="GO:0006974">
    <property type="term" value="P:DNA damage response"/>
    <property type="evidence" value="ECO:0007669"/>
    <property type="project" value="TreeGrafter"/>
</dbReference>
<dbReference type="InterPro" id="IPR007497">
    <property type="entry name" value="SIMPL/DUF541"/>
</dbReference>
<dbReference type="Gene3D" id="3.30.110.170">
    <property type="entry name" value="Protein of unknown function (DUF541), domain 1"/>
    <property type="match status" value="1"/>
</dbReference>
<dbReference type="PANTHER" id="PTHR34387">
    <property type="entry name" value="SLR1258 PROTEIN"/>
    <property type="match status" value="1"/>
</dbReference>
<reference evidence="2 3" key="1">
    <citation type="journal article" date="2016" name="Nat. Commun.">
        <title>Thousands of microbial genomes shed light on interconnected biogeochemical processes in an aquifer system.</title>
        <authorList>
            <person name="Anantharaman K."/>
            <person name="Brown C.T."/>
            <person name="Hug L.A."/>
            <person name="Sharon I."/>
            <person name="Castelle C.J."/>
            <person name="Probst A.J."/>
            <person name="Thomas B.C."/>
            <person name="Singh A."/>
            <person name="Wilkins M.J."/>
            <person name="Karaoz U."/>
            <person name="Brodie E.L."/>
            <person name="Williams K.H."/>
            <person name="Hubbard S.S."/>
            <person name="Banfield J.F."/>
        </authorList>
    </citation>
    <scope>NUCLEOTIDE SEQUENCE [LARGE SCALE GENOMIC DNA]</scope>
</reference>
<protein>
    <recommendedName>
        <fullName evidence="4">SIMPL domain-containing protein</fullName>
    </recommendedName>
</protein>
<keyword evidence="1" id="KW-0472">Membrane</keyword>
<dbReference type="Proteomes" id="UP000177486">
    <property type="component" value="Unassembled WGS sequence"/>
</dbReference>
<evidence type="ECO:0000313" key="2">
    <source>
        <dbReference type="EMBL" id="OGZ30258.1"/>
    </source>
</evidence>
<evidence type="ECO:0000313" key="3">
    <source>
        <dbReference type="Proteomes" id="UP000177486"/>
    </source>
</evidence>
<accession>A0A1G2EYC8</accession>
<name>A0A1G2EYC8_9BACT</name>
<dbReference type="Gene3D" id="3.30.70.2970">
    <property type="entry name" value="Protein of unknown function (DUF541), domain 2"/>
    <property type="match status" value="1"/>
</dbReference>
<keyword evidence="1" id="KW-1133">Transmembrane helix</keyword>
<dbReference type="AlphaFoldDB" id="A0A1G2EYC8"/>
<comment type="caution">
    <text evidence="2">The sequence shown here is derived from an EMBL/GenBank/DDBJ whole genome shotgun (WGS) entry which is preliminary data.</text>
</comment>
<dbReference type="Pfam" id="PF04402">
    <property type="entry name" value="SIMPL"/>
    <property type="match status" value="1"/>
</dbReference>
<dbReference type="InterPro" id="IPR052022">
    <property type="entry name" value="26kDa_periplasmic_antigen"/>
</dbReference>
<organism evidence="2 3">
    <name type="scientific">Candidatus Niyogibacteria bacterium RIFCSPLOWO2_01_FULL_45_48</name>
    <dbReference type="NCBI Taxonomy" id="1801724"/>
    <lineage>
        <taxon>Bacteria</taxon>
        <taxon>Candidatus Niyogiibacteriota</taxon>
    </lineage>
</organism>
<evidence type="ECO:0000256" key="1">
    <source>
        <dbReference type="SAM" id="Phobius"/>
    </source>
</evidence>
<feature type="transmembrane region" description="Helical" evidence="1">
    <location>
        <begin position="24"/>
        <end position="43"/>
    </location>
</feature>
<dbReference type="PANTHER" id="PTHR34387:SF2">
    <property type="entry name" value="SLR1258 PROTEIN"/>
    <property type="match status" value="1"/>
</dbReference>
<proteinExistence type="predicted"/>
<sequence length="263" mass="28880">MAKMSNGKNIFSTRDLWTRCESGYYFLIILLVALSFWVAAKFLNEVKSFTRPSLSSPTILVTGEGKVLAKPDVGVVNFSMVSSSLDMAFARDGVNEQADKIISFLKSSGVEDKDIKTTAYNISPQYDYPKGRREFLGYEVRQTLQVKIRDLEKIDMVVGGITEFGAIEIGDLRFVVDNDEVLKQEARAKAIVDAKTKALVLSKSLGVRLGDIVSFSEFGGPVPFYGYAASLGVGGDFERSIAPSIPTGENEIVSNVNISFEIR</sequence>
<gene>
    <name evidence="2" type="ORF">A2931_04575</name>
</gene>
<keyword evidence="1" id="KW-0812">Transmembrane</keyword>